<evidence type="ECO:0000313" key="2">
    <source>
        <dbReference type="Proteomes" id="UP000476176"/>
    </source>
</evidence>
<dbReference type="AlphaFoldDB" id="A0A6G0MCK8"/>
<protein>
    <recommendedName>
        <fullName evidence="3">RxLR effector protein</fullName>
    </recommendedName>
</protein>
<reference evidence="1 2" key="1">
    <citation type="submission" date="2018-09" db="EMBL/GenBank/DDBJ databases">
        <title>Genomic investigation of the strawberry pathogen Phytophthora fragariae indicates pathogenicity is determined by transcriptional variation in three key races.</title>
        <authorList>
            <person name="Adams T.M."/>
            <person name="Armitage A.D."/>
            <person name="Sobczyk M.K."/>
            <person name="Bates H.J."/>
            <person name="Dunwell J.M."/>
            <person name="Nellist C.F."/>
            <person name="Harrison R.J."/>
        </authorList>
    </citation>
    <scope>NUCLEOTIDE SEQUENCE [LARGE SCALE GENOMIC DNA]</scope>
    <source>
        <strain evidence="1 2">BC-23</strain>
    </source>
</reference>
<gene>
    <name evidence="1" type="ORF">PF004_g30639</name>
</gene>
<dbReference type="EMBL" id="QXGC01006636">
    <property type="protein sequence ID" value="KAE9161985.1"/>
    <property type="molecule type" value="Genomic_DNA"/>
</dbReference>
<sequence length="216" mass="24795">MDAQKLKQAGAGVFDSPQFATWYKYLTEYNKMNPKKEISAVQVFSMRYNEEDFLKLLATADDGPGAMKFKDEVVKGWLANPDHPANMFKRLKLHEAGDDLLANPVLSIWTRYMKAFNKEYPFAATTTIQTLTKSYGEEKLATMIQAATKVEETKQFAKNLQTAQFKQWMSKAKTPDDIYKKVLKLDSTDSPNADIWRAYYNAYDKEHPGKLFSFNP</sequence>
<name>A0A6G0MCK8_9STRA</name>
<accession>A0A6G0MCK8</accession>
<evidence type="ECO:0000313" key="1">
    <source>
        <dbReference type="EMBL" id="KAE9161985.1"/>
    </source>
</evidence>
<proteinExistence type="predicted"/>
<comment type="caution">
    <text evidence="1">The sequence shown here is derived from an EMBL/GenBank/DDBJ whole genome shotgun (WGS) entry which is preliminary data.</text>
</comment>
<evidence type="ECO:0008006" key="3">
    <source>
        <dbReference type="Google" id="ProtNLM"/>
    </source>
</evidence>
<organism evidence="1 2">
    <name type="scientific">Phytophthora fragariae</name>
    <dbReference type="NCBI Taxonomy" id="53985"/>
    <lineage>
        <taxon>Eukaryota</taxon>
        <taxon>Sar</taxon>
        <taxon>Stramenopiles</taxon>
        <taxon>Oomycota</taxon>
        <taxon>Peronosporomycetes</taxon>
        <taxon>Peronosporales</taxon>
        <taxon>Peronosporaceae</taxon>
        <taxon>Phytophthora</taxon>
    </lineage>
</organism>
<dbReference type="Proteomes" id="UP000476176">
    <property type="component" value="Unassembled WGS sequence"/>
</dbReference>